<reference evidence="1" key="1">
    <citation type="submission" date="2021-06" db="EMBL/GenBank/DDBJ databases">
        <authorList>
            <person name="Kallberg Y."/>
            <person name="Tangrot J."/>
            <person name="Rosling A."/>
        </authorList>
    </citation>
    <scope>NUCLEOTIDE SEQUENCE</scope>
    <source>
        <strain evidence="1">AZ414A</strain>
    </source>
</reference>
<sequence length="98" mass="11518">MNQNNDSVIIDKNINQNDLKILKIATQNIGEIANITKQIDWLKFCEDKDLDIIGLTETCTKDENCKYIFKKDTIKEIQKKDKNVNEYKYFWANGQQTN</sequence>
<dbReference type="Proteomes" id="UP000789706">
    <property type="component" value="Unassembled WGS sequence"/>
</dbReference>
<protein>
    <submittedName>
        <fullName evidence="1">11326_t:CDS:1</fullName>
    </submittedName>
</protein>
<accession>A0A9N8VJB1</accession>
<gene>
    <name evidence="1" type="ORF">DEBURN_LOCUS2359</name>
</gene>
<dbReference type="Gene3D" id="3.60.10.10">
    <property type="entry name" value="Endonuclease/exonuclease/phosphatase"/>
    <property type="match status" value="1"/>
</dbReference>
<dbReference type="AlphaFoldDB" id="A0A9N8VJB1"/>
<evidence type="ECO:0000313" key="1">
    <source>
        <dbReference type="EMBL" id="CAG8454904.1"/>
    </source>
</evidence>
<dbReference type="OrthoDB" id="2358464at2759"/>
<organism evidence="1 2">
    <name type="scientific">Diversispora eburnea</name>
    <dbReference type="NCBI Taxonomy" id="1213867"/>
    <lineage>
        <taxon>Eukaryota</taxon>
        <taxon>Fungi</taxon>
        <taxon>Fungi incertae sedis</taxon>
        <taxon>Mucoromycota</taxon>
        <taxon>Glomeromycotina</taxon>
        <taxon>Glomeromycetes</taxon>
        <taxon>Diversisporales</taxon>
        <taxon>Diversisporaceae</taxon>
        <taxon>Diversispora</taxon>
    </lineage>
</organism>
<proteinExistence type="predicted"/>
<feature type="non-terminal residue" evidence="1">
    <location>
        <position position="98"/>
    </location>
</feature>
<evidence type="ECO:0000313" key="2">
    <source>
        <dbReference type="Proteomes" id="UP000789706"/>
    </source>
</evidence>
<dbReference type="EMBL" id="CAJVPK010000128">
    <property type="protein sequence ID" value="CAG8454904.1"/>
    <property type="molecule type" value="Genomic_DNA"/>
</dbReference>
<comment type="caution">
    <text evidence="1">The sequence shown here is derived from an EMBL/GenBank/DDBJ whole genome shotgun (WGS) entry which is preliminary data.</text>
</comment>
<name>A0A9N8VJB1_9GLOM</name>
<dbReference type="InterPro" id="IPR036691">
    <property type="entry name" value="Endo/exonu/phosph_ase_sf"/>
</dbReference>
<keyword evidence="2" id="KW-1185">Reference proteome</keyword>